<accession>A0AAN9VL20</accession>
<proteinExistence type="predicted"/>
<feature type="compositionally biased region" description="Basic and acidic residues" evidence="2">
    <location>
        <begin position="1"/>
        <end position="13"/>
    </location>
</feature>
<name>A0AAN9VL20_9ORTH</name>
<gene>
    <name evidence="4" type="ORF">R5R35_003971</name>
</gene>
<keyword evidence="5" id="KW-1185">Reference proteome</keyword>
<dbReference type="EMBL" id="JAZDUA010000164">
    <property type="protein sequence ID" value="KAK7865853.1"/>
    <property type="molecule type" value="Genomic_DNA"/>
</dbReference>
<feature type="region of interest" description="Disordered" evidence="2">
    <location>
        <begin position="1"/>
        <end position="37"/>
    </location>
</feature>
<sequence>MQKLESMREEIRRRSTGSYPGSMAEEELKDTLKEAQKEAKESEPIFKMYRNMNQSEIIISLASEVNQLRKEYDAMQIQHHKVQDAFAAVKGQKSWNLLCKCVKEVDHMRLVLNEMTEGQFEQGIIEYVDPKRVNNLERRLTRTDKNLQIMELVLDRLQNFKADTEAMLAKCNPILEQLYITEQKEDTTIQDLRNANEISKRIGKMEVDVESMANVITVLMARLEGRIALIEATVKKMQLLDEAKADKDYVQSTFPLMADKELVNKTVTYEDMAKVFNELGEKLMNCFGCIMDIMMKWDGRLEQFQLDTAYSINKNEFSQLMEILDKKLVSLYMRVKDLEIGHIQEQNYRSKDDMIVFKNLRCITCDADAVMNCRPDILIPVPPKCPVRFPIAPQVAYELHALRSTTEGLLKNATDVCKMICPSETSCEVKKGIDTHCKRFGKEICKNDQICTPPNTAESVVKITELDNYGLQVAQLSTKGIPQKKIEELGEMPGQPVTSVDKNIRKASCKSSKKIKRRQ</sequence>
<feature type="region of interest" description="Disordered" evidence="2">
    <location>
        <begin position="488"/>
        <end position="519"/>
    </location>
</feature>
<dbReference type="Pfam" id="PF16043">
    <property type="entry name" value="DUF4795"/>
    <property type="match status" value="1"/>
</dbReference>
<feature type="domain" description="DUF4795" evidence="3">
    <location>
        <begin position="190"/>
        <end position="382"/>
    </location>
</feature>
<feature type="coiled-coil region" evidence="1">
    <location>
        <begin position="58"/>
        <end position="85"/>
    </location>
</feature>
<dbReference type="InterPro" id="IPR032013">
    <property type="entry name" value="DUF4795"/>
</dbReference>
<keyword evidence="1" id="KW-0175">Coiled coil</keyword>
<dbReference type="Proteomes" id="UP001378592">
    <property type="component" value="Unassembled WGS sequence"/>
</dbReference>
<protein>
    <recommendedName>
        <fullName evidence="3">DUF4795 domain-containing protein</fullName>
    </recommendedName>
</protein>
<feature type="compositionally biased region" description="Basic residues" evidence="2">
    <location>
        <begin position="505"/>
        <end position="519"/>
    </location>
</feature>
<comment type="caution">
    <text evidence="4">The sequence shown here is derived from an EMBL/GenBank/DDBJ whole genome shotgun (WGS) entry which is preliminary data.</text>
</comment>
<evidence type="ECO:0000256" key="2">
    <source>
        <dbReference type="SAM" id="MobiDB-lite"/>
    </source>
</evidence>
<evidence type="ECO:0000256" key="1">
    <source>
        <dbReference type="SAM" id="Coils"/>
    </source>
</evidence>
<reference evidence="4 5" key="1">
    <citation type="submission" date="2024-03" db="EMBL/GenBank/DDBJ databases">
        <title>The genome assembly and annotation of the cricket Gryllus longicercus Weissman &amp; Gray.</title>
        <authorList>
            <person name="Szrajer S."/>
            <person name="Gray D."/>
            <person name="Ylla G."/>
        </authorList>
    </citation>
    <scope>NUCLEOTIDE SEQUENCE [LARGE SCALE GENOMIC DNA]</scope>
    <source>
        <strain evidence="4">DAG 2021-001</strain>
        <tissue evidence="4">Whole body minus gut</tissue>
    </source>
</reference>
<evidence type="ECO:0000259" key="3">
    <source>
        <dbReference type="Pfam" id="PF16043"/>
    </source>
</evidence>
<organism evidence="4 5">
    <name type="scientific">Gryllus longicercus</name>
    <dbReference type="NCBI Taxonomy" id="2509291"/>
    <lineage>
        <taxon>Eukaryota</taxon>
        <taxon>Metazoa</taxon>
        <taxon>Ecdysozoa</taxon>
        <taxon>Arthropoda</taxon>
        <taxon>Hexapoda</taxon>
        <taxon>Insecta</taxon>
        <taxon>Pterygota</taxon>
        <taxon>Neoptera</taxon>
        <taxon>Polyneoptera</taxon>
        <taxon>Orthoptera</taxon>
        <taxon>Ensifera</taxon>
        <taxon>Gryllidea</taxon>
        <taxon>Grylloidea</taxon>
        <taxon>Gryllidae</taxon>
        <taxon>Gryllinae</taxon>
        <taxon>Gryllus</taxon>
    </lineage>
</organism>
<dbReference type="AlphaFoldDB" id="A0AAN9VL20"/>
<evidence type="ECO:0000313" key="4">
    <source>
        <dbReference type="EMBL" id="KAK7865853.1"/>
    </source>
</evidence>
<evidence type="ECO:0000313" key="5">
    <source>
        <dbReference type="Proteomes" id="UP001378592"/>
    </source>
</evidence>